<proteinExistence type="predicted"/>
<evidence type="ECO:0000313" key="1">
    <source>
        <dbReference type="EMBL" id="MFC3860135.1"/>
    </source>
</evidence>
<protein>
    <recommendedName>
        <fullName evidence="3">GTPase HflX</fullName>
    </recommendedName>
</protein>
<comment type="caution">
    <text evidence="1">The sequence shown here is derived from an EMBL/GenBank/DDBJ whole genome shotgun (WGS) entry which is preliminary data.</text>
</comment>
<name>A0ABV8A4F9_9DEIO</name>
<sequence>MSETDLQPLLVLHTPAGHEIDPQALGELTEYLGQQYGAALLINKRTVPGGPASPVLLGRWHPANPTDVLIDLTPRVARVFFNLDWLEQSL</sequence>
<keyword evidence="2" id="KW-1185">Reference proteome</keyword>
<reference evidence="2" key="1">
    <citation type="journal article" date="2019" name="Int. J. Syst. Evol. Microbiol.">
        <title>The Global Catalogue of Microorganisms (GCM) 10K type strain sequencing project: providing services to taxonomists for standard genome sequencing and annotation.</title>
        <authorList>
            <consortium name="The Broad Institute Genomics Platform"/>
            <consortium name="The Broad Institute Genome Sequencing Center for Infectious Disease"/>
            <person name="Wu L."/>
            <person name="Ma J."/>
        </authorList>
    </citation>
    <scope>NUCLEOTIDE SEQUENCE [LARGE SCALE GENOMIC DNA]</scope>
    <source>
        <strain evidence="2">CCTCC AB 2013263</strain>
    </source>
</reference>
<dbReference type="Proteomes" id="UP001595748">
    <property type="component" value="Unassembled WGS sequence"/>
</dbReference>
<organism evidence="1 2">
    <name type="scientific">Deinococcus antarcticus</name>
    <dbReference type="NCBI Taxonomy" id="1298767"/>
    <lineage>
        <taxon>Bacteria</taxon>
        <taxon>Thermotogati</taxon>
        <taxon>Deinococcota</taxon>
        <taxon>Deinococci</taxon>
        <taxon>Deinococcales</taxon>
        <taxon>Deinococcaceae</taxon>
        <taxon>Deinococcus</taxon>
    </lineage>
</organism>
<evidence type="ECO:0008006" key="3">
    <source>
        <dbReference type="Google" id="ProtNLM"/>
    </source>
</evidence>
<dbReference type="EMBL" id="JBHRZF010000046">
    <property type="protein sequence ID" value="MFC3860135.1"/>
    <property type="molecule type" value="Genomic_DNA"/>
</dbReference>
<evidence type="ECO:0000313" key="2">
    <source>
        <dbReference type="Proteomes" id="UP001595748"/>
    </source>
</evidence>
<accession>A0ABV8A4F9</accession>
<dbReference type="RefSeq" id="WP_380076286.1">
    <property type="nucleotide sequence ID" value="NZ_JBHRZF010000046.1"/>
</dbReference>
<gene>
    <name evidence="1" type="ORF">ACFOPQ_05075</name>
</gene>